<protein>
    <recommendedName>
        <fullName evidence="1">F-box domain-containing protein</fullName>
    </recommendedName>
</protein>
<gene>
    <name evidence="2" type="ORF">MIMGU_mgv1a024132mg</name>
</gene>
<dbReference type="EMBL" id="KI632098">
    <property type="protein sequence ID" value="EYU25064.1"/>
    <property type="molecule type" value="Genomic_DNA"/>
</dbReference>
<accession>A0A022QBR9</accession>
<dbReference type="SUPFAM" id="SSF81383">
    <property type="entry name" value="F-box domain"/>
    <property type="match status" value="1"/>
</dbReference>
<dbReference type="InterPro" id="IPR036047">
    <property type="entry name" value="F-box-like_dom_sf"/>
</dbReference>
<dbReference type="SMART" id="SM00256">
    <property type="entry name" value="FBOX"/>
    <property type="match status" value="1"/>
</dbReference>
<sequence length="291" mass="32995">MGAGLSCLATDDQKSAINTPSKLGLGDLPESCIALILSRLNPSDICRAARVNRTFRRASLSDHAWETKLPENHQILLQKLFISCNNNNINPQVLSYKETYARLSSPIRFAADTKEVWLDEGRGGISVAISWKGMKITGVDDRRYWTHISTHESRFQTIAYLQQIWWLEIEGDLEFEFPVGTYSVFFRLHLGRASSSKAPSGRPITYNGEKIHGWDIKPVKFQLESSSDGQHSVSHRFLDEHGKWVHHHVGDFVVEDSNSPTRLKFSMTQIDCTHTKGGLCFDSVFIFPCRR</sequence>
<dbReference type="Pfam" id="PF14299">
    <property type="entry name" value="PP2"/>
    <property type="match status" value="1"/>
</dbReference>
<proteinExistence type="predicted"/>
<dbReference type="OMA" id="MYMEPPE"/>
<dbReference type="Gene3D" id="1.20.1280.50">
    <property type="match status" value="1"/>
</dbReference>
<feature type="domain" description="F-box" evidence="1">
    <location>
        <begin position="22"/>
        <end position="68"/>
    </location>
</feature>
<reference evidence="2 3" key="1">
    <citation type="journal article" date="2013" name="Proc. Natl. Acad. Sci. U.S.A.">
        <title>Fine-scale variation in meiotic recombination in Mimulus inferred from population shotgun sequencing.</title>
        <authorList>
            <person name="Hellsten U."/>
            <person name="Wright K.M."/>
            <person name="Jenkins J."/>
            <person name="Shu S."/>
            <person name="Yuan Y."/>
            <person name="Wessler S.R."/>
            <person name="Schmutz J."/>
            <person name="Willis J.H."/>
            <person name="Rokhsar D.S."/>
        </authorList>
    </citation>
    <scope>NUCLEOTIDE SEQUENCE [LARGE SCALE GENOMIC DNA]</scope>
    <source>
        <strain evidence="3">cv. DUN x IM62</strain>
    </source>
</reference>
<dbReference type="OrthoDB" id="9970274at2759"/>
<name>A0A022QBR9_ERYGU</name>
<dbReference type="InterPro" id="IPR025886">
    <property type="entry name" value="PP2-like"/>
</dbReference>
<dbReference type="PANTHER" id="PTHR31960:SF18">
    <property type="entry name" value="F-BOX PROTEIN PP2-A14"/>
    <property type="match status" value="1"/>
</dbReference>
<dbReference type="STRING" id="4155.A0A022QBR9"/>
<dbReference type="PANTHER" id="PTHR31960">
    <property type="entry name" value="F-BOX PROTEIN PP2-A15"/>
    <property type="match status" value="1"/>
</dbReference>
<dbReference type="PhylomeDB" id="A0A022QBR9"/>
<keyword evidence="3" id="KW-1185">Reference proteome</keyword>
<dbReference type="Pfam" id="PF12937">
    <property type="entry name" value="F-box-like"/>
    <property type="match status" value="1"/>
</dbReference>
<dbReference type="eggNOG" id="ENOG502SHQH">
    <property type="taxonomic scope" value="Eukaryota"/>
</dbReference>
<evidence type="ECO:0000313" key="3">
    <source>
        <dbReference type="Proteomes" id="UP000030748"/>
    </source>
</evidence>
<dbReference type="Proteomes" id="UP000030748">
    <property type="component" value="Unassembled WGS sequence"/>
</dbReference>
<dbReference type="CDD" id="cd22162">
    <property type="entry name" value="F-box_AtSKIP3-like"/>
    <property type="match status" value="1"/>
</dbReference>
<dbReference type="AlphaFoldDB" id="A0A022QBR9"/>
<dbReference type="PROSITE" id="PS50181">
    <property type="entry name" value="FBOX"/>
    <property type="match status" value="1"/>
</dbReference>
<organism evidence="2 3">
    <name type="scientific">Erythranthe guttata</name>
    <name type="common">Yellow monkey flower</name>
    <name type="synonym">Mimulus guttatus</name>
    <dbReference type="NCBI Taxonomy" id="4155"/>
    <lineage>
        <taxon>Eukaryota</taxon>
        <taxon>Viridiplantae</taxon>
        <taxon>Streptophyta</taxon>
        <taxon>Embryophyta</taxon>
        <taxon>Tracheophyta</taxon>
        <taxon>Spermatophyta</taxon>
        <taxon>Magnoliopsida</taxon>
        <taxon>eudicotyledons</taxon>
        <taxon>Gunneridae</taxon>
        <taxon>Pentapetalae</taxon>
        <taxon>asterids</taxon>
        <taxon>lamiids</taxon>
        <taxon>Lamiales</taxon>
        <taxon>Phrymaceae</taxon>
        <taxon>Erythranthe</taxon>
    </lineage>
</organism>
<evidence type="ECO:0000259" key="1">
    <source>
        <dbReference type="PROSITE" id="PS50181"/>
    </source>
</evidence>
<evidence type="ECO:0000313" key="2">
    <source>
        <dbReference type="EMBL" id="EYU25064.1"/>
    </source>
</evidence>
<dbReference type="KEGG" id="egt:105971705"/>
<dbReference type="InterPro" id="IPR001810">
    <property type="entry name" value="F-box_dom"/>
</dbReference>